<evidence type="ECO:0000256" key="5">
    <source>
        <dbReference type="SAM" id="SignalP"/>
    </source>
</evidence>
<dbReference type="Gene3D" id="3.90.1720.10">
    <property type="entry name" value="endopeptidase domain like (from Nostoc punctiforme)"/>
    <property type="match status" value="1"/>
</dbReference>
<evidence type="ECO:0000313" key="8">
    <source>
        <dbReference type="Proteomes" id="UP000293142"/>
    </source>
</evidence>
<proteinExistence type="inferred from homology"/>
<evidence type="ECO:0000256" key="2">
    <source>
        <dbReference type="ARBA" id="ARBA00022670"/>
    </source>
</evidence>
<dbReference type="InterPro" id="IPR038765">
    <property type="entry name" value="Papain-like_cys_pep_sf"/>
</dbReference>
<keyword evidence="2" id="KW-0645">Protease</keyword>
<keyword evidence="4" id="KW-0788">Thiol protease</keyword>
<dbReference type="GO" id="GO:0008234">
    <property type="term" value="F:cysteine-type peptidase activity"/>
    <property type="evidence" value="ECO:0007669"/>
    <property type="project" value="UniProtKB-KW"/>
</dbReference>
<evidence type="ECO:0000259" key="6">
    <source>
        <dbReference type="PROSITE" id="PS51935"/>
    </source>
</evidence>
<dbReference type="InterPro" id="IPR000064">
    <property type="entry name" value="NLP_P60_dom"/>
</dbReference>
<evidence type="ECO:0000256" key="3">
    <source>
        <dbReference type="ARBA" id="ARBA00022801"/>
    </source>
</evidence>
<dbReference type="Pfam" id="PF01471">
    <property type="entry name" value="PG_binding_1"/>
    <property type="match status" value="1"/>
</dbReference>
<dbReference type="Proteomes" id="UP000293142">
    <property type="component" value="Unassembled WGS sequence"/>
</dbReference>
<dbReference type="PANTHER" id="PTHR47053">
    <property type="entry name" value="MUREIN DD-ENDOPEPTIDASE MEPH-RELATED"/>
    <property type="match status" value="1"/>
</dbReference>
<name>A0A4Q9DK30_9BACL</name>
<dbReference type="Gene3D" id="1.10.101.10">
    <property type="entry name" value="PGBD-like superfamily/PGBD"/>
    <property type="match status" value="1"/>
</dbReference>
<gene>
    <name evidence="7" type="ORF">EYB31_24040</name>
</gene>
<dbReference type="RefSeq" id="WP_131015980.1">
    <property type="nucleotide sequence ID" value="NZ_SIRE01000018.1"/>
</dbReference>
<dbReference type="SUPFAM" id="SSF54001">
    <property type="entry name" value="Cysteine proteinases"/>
    <property type="match status" value="1"/>
</dbReference>
<dbReference type="InterPro" id="IPR036365">
    <property type="entry name" value="PGBD-like_sf"/>
</dbReference>
<comment type="similarity">
    <text evidence="1">Belongs to the peptidase C40 family.</text>
</comment>
<dbReference type="PROSITE" id="PS51935">
    <property type="entry name" value="NLPC_P60"/>
    <property type="match status" value="1"/>
</dbReference>
<evidence type="ECO:0000313" key="7">
    <source>
        <dbReference type="EMBL" id="TBL75084.1"/>
    </source>
</evidence>
<comment type="caution">
    <text evidence="7">The sequence shown here is derived from an EMBL/GenBank/DDBJ whole genome shotgun (WGS) entry which is preliminary data.</text>
</comment>
<keyword evidence="8" id="KW-1185">Reference proteome</keyword>
<feature type="domain" description="NlpC/P60" evidence="6">
    <location>
        <begin position="102"/>
        <end position="227"/>
    </location>
</feature>
<dbReference type="GO" id="GO:0006508">
    <property type="term" value="P:proteolysis"/>
    <property type="evidence" value="ECO:0007669"/>
    <property type="project" value="UniProtKB-KW"/>
</dbReference>
<dbReference type="EMBL" id="SIRE01000018">
    <property type="protein sequence ID" value="TBL75084.1"/>
    <property type="molecule type" value="Genomic_DNA"/>
</dbReference>
<keyword evidence="3 7" id="KW-0378">Hydrolase</keyword>
<dbReference type="InterPro" id="IPR051202">
    <property type="entry name" value="Peptidase_C40"/>
</dbReference>
<dbReference type="OrthoDB" id="9813368at2"/>
<feature type="signal peptide" evidence="5">
    <location>
        <begin position="1"/>
        <end position="21"/>
    </location>
</feature>
<feature type="chain" id="PRO_5039663162" evidence="5">
    <location>
        <begin position="22"/>
        <end position="227"/>
    </location>
</feature>
<dbReference type="InterPro" id="IPR002477">
    <property type="entry name" value="Peptidoglycan-bd-like"/>
</dbReference>
<organism evidence="7 8">
    <name type="scientific">Paenibacillus thalictri</name>
    <dbReference type="NCBI Taxonomy" id="2527873"/>
    <lineage>
        <taxon>Bacteria</taxon>
        <taxon>Bacillati</taxon>
        <taxon>Bacillota</taxon>
        <taxon>Bacilli</taxon>
        <taxon>Bacillales</taxon>
        <taxon>Paenibacillaceae</taxon>
        <taxon>Paenibacillus</taxon>
    </lineage>
</organism>
<accession>A0A4Q9DK30</accession>
<dbReference type="InterPro" id="IPR036366">
    <property type="entry name" value="PGBDSf"/>
</dbReference>
<evidence type="ECO:0000256" key="1">
    <source>
        <dbReference type="ARBA" id="ARBA00007074"/>
    </source>
</evidence>
<keyword evidence="5" id="KW-0732">Signal</keyword>
<dbReference type="AlphaFoldDB" id="A0A4Q9DK30"/>
<dbReference type="SUPFAM" id="SSF47090">
    <property type="entry name" value="PGBD-like"/>
    <property type="match status" value="1"/>
</dbReference>
<sequence length="227" mass="24720">MLRKMLTTVVICSAMTAGATALPFSQTVQAAAASTSLSQGMSGSQVTQLQTNLKLLQYFTYPNITGYFGSITAQAVKQLQKAYSLPETGEADAKTQDTIARALTKKSIVQDSYKYLKTPYVWGGVSPQTGFDCSGFIYYMFTTHGVAMQRTSSDQLFKMGSEVSRANLQTGDLVFFSISTPGVVDHVGIYVGGGQFISATRSMGIYVQSLDNNSYWTPRYLGAKRIY</sequence>
<dbReference type="Pfam" id="PF00877">
    <property type="entry name" value="NLPC_P60"/>
    <property type="match status" value="1"/>
</dbReference>
<evidence type="ECO:0000256" key="4">
    <source>
        <dbReference type="ARBA" id="ARBA00022807"/>
    </source>
</evidence>
<reference evidence="7 8" key="1">
    <citation type="submission" date="2019-02" db="EMBL/GenBank/DDBJ databases">
        <title>Paenibacillus sp. nov., isolated from surface-sterilized tissue of Thalictrum simplex L.</title>
        <authorList>
            <person name="Tuo L."/>
        </authorList>
    </citation>
    <scope>NUCLEOTIDE SEQUENCE [LARGE SCALE GENOMIC DNA]</scope>
    <source>
        <strain evidence="7 8">N2SHLJ1</strain>
    </source>
</reference>
<dbReference type="PANTHER" id="PTHR47053:SF1">
    <property type="entry name" value="MUREIN DD-ENDOPEPTIDASE MEPH-RELATED"/>
    <property type="match status" value="1"/>
</dbReference>
<protein>
    <submittedName>
        <fullName evidence="7">Hydrolase Nlp/P60</fullName>
    </submittedName>
</protein>